<comment type="caution">
    <text evidence="2">The sequence shown here is derived from an EMBL/GenBank/DDBJ whole genome shotgun (WGS) entry which is preliminary data.</text>
</comment>
<dbReference type="OrthoDB" id="7857490at2"/>
<feature type="signal peptide" evidence="1">
    <location>
        <begin position="1"/>
        <end position="18"/>
    </location>
</feature>
<evidence type="ECO:0008006" key="4">
    <source>
        <dbReference type="Google" id="ProtNLM"/>
    </source>
</evidence>
<keyword evidence="3" id="KW-1185">Reference proteome</keyword>
<evidence type="ECO:0000313" key="2">
    <source>
        <dbReference type="EMBL" id="ROU03613.1"/>
    </source>
</evidence>
<dbReference type="Proteomes" id="UP000268016">
    <property type="component" value="Unassembled WGS sequence"/>
</dbReference>
<gene>
    <name evidence="2" type="ORF">EAT49_04770</name>
</gene>
<protein>
    <recommendedName>
        <fullName evidence="4">Transporter</fullName>
    </recommendedName>
</protein>
<feature type="chain" id="PRO_5018279966" description="Transporter" evidence="1">
    <location>
        <begin position="19"/>
        <end position="221"/>
    </location>
</feature>
<accession>A0A3N2R869</accession>
<name>A0A3N2R869_9RHOB</name>
<dbReference type="EMBL" id="RDRB01000002">
    <property type="protein sequence ID" value="ROU03613.1"/>
    <property type="molecule type" value="Genomic_DNA"/>
</dbReference>
<dbReference type="RefSeq" id="WP_123641148.1">
    <property type="nucleotide sequence ID" value="NZ_ML119082.1"/>
</dbReference>
<organism evidence="2 3">
    <name type="scientific">Histidinibacterium lentulum</name>
    <dbReference type="NCBI Taxonomy" id="2480588"/>
    <lineage>
        <taxon>Bacteria</taxon>
        <taxon>Pseudomonadati</taxon>
        <taxon>Pseudomonadota</taxon>
        <taxon>Alphaproteobacteria</taxon>
        <taxon>Rhodobacterales</taxon>
        <taxon>Paracoccaceae</taxon>
        <taxon>Histidinibacterium</taxon>
    </lineage>
</organism>
<evidence type="ECO:0000256" key="1">
    <source>
        <dbReference type="SAM" id="SignalP"/>
    </source>
</evidence>
<dbReference type="AlphaFoldDB" id="A0A3N2R869"/>
<reference evidence="2 3" key="1">
    <citation type="submission" date="2018-10" db="EMBL/GenBank/DDBJ databases">
        <title>Histidinibacterium lentulum gen. nov., sp. nov., a marine bacterium from the culture broth of Picochlorum sp. 122.</title>
        <authorList>
            <person name="Wang G."/>
        </authorList>
    </citation>
    <scope>NUCLEOTIDE SEQUENCE [LARGE SCALE GENOMIC DNA]</scope>
    <source>
        <strain evidence="2 3">B17</strain>
    </source>
</reference>
<proteinExistence type="predicted"/>
<evidence type="ECO:0000313" key="3">
    <source>
        <dbReference type="Proteomes" id="UP000268016"/>
    </source>
</evidence>
<sequence>MLRLCLMILLTCAGDAAAGPWMRGEGEVFLSFGTNVALSDTAQRPVHWDPTVYLEYGLTPRLTLGADLYIANGDEEETGSVFLRFPLHAAETGLPVSASLAYGLRHDRLADETERIARAGLHVGRPLPQGWLSADAAAIFVLGGDRTEGKLDLTWGRSISERWTGVLQMQTGIGTAGDFYAKAAPSALIRVTDRTRIEIGVVHALTGDRGTGLRIATWWDF</sequence>
<keyword evidence="1" id="KW-0732">Signal</keyword>